<dbReference type="PANTHER" id="PTHR43777:SF1">
    <property type="entry name" value="MOLYBDENUM COFACTOR CYTIDYLYLTRANSFERASE"/>
    <property type="match status" value="1"/>
</dbReference>
<reference evidence="2" key="1">
    <citation type="submission" date="2021-04" db="EMBL/GenBank/DDBJ databases">
        <title>Proteiniclasticum sedimins sp. nov., an obligate anaerobic bacterium isolated from anaerobic sludge.</title>
        <authorList>
            <person name="Liu J."/>
        </authorList>
    </citation>
    <scope>NUCLEOTIDE SEQUENCE</scope>
    <source>
        <strain evidence="2">BAD-10</strain>
    </source>
</reference>
<dbReference type="RefSeq" id="WP_211801435.1">
    <property type="nucleotide sequence ID" value="NZ_JAGSCS010000011.1"/>
</dbReference>
<feature type="domain" description="MobA-like NTP transferase" evidence="1">
    <location>
        <begin position="4"/>
        <end position="171"/>
    </location>
</feature>
<dbReference type="AlphaFoldDB" id="A0A941CQN7"/>
<proteinExistence type="predicted"/>
<dbReference type="Proteomes" id="UP000675379">
    <property type="component" value="Unassembled WGS sequence"/>
</dbReference>
<dbReference type="CDD" id="cd04182">
    <property type="entry name" value="GT_2_like_f"/>
    <property type="match status" value="1"/>
</dbReference>
<dbReference type="Pfam" id="PF12804">
    <property type="entry name" value="NTP_transf_3"/>
    <property type="match status" value="1"/>
</dbReference>
<dbReference type="EMBL" id="JAGSCS010000011">
    <property type="protein sequence ID" value="MBR0576467.1"/>
    <property type="molecule type" value="Genomic_DNA"/>
</dbReference>
<evidence type="ECO:0000259" key="1">
    <source>
        <dbReference type="Pfam" id="PF12804"/>
    </source>
</evidence>
<dbReference type="InterPro" id="IPR025877">
    <property type="entry name" value="MobA-like_NTP_Trfase"/>
</dbReference>
<dbReference type="GO" id="GO:0016779">
    <property type="term" value="F:nucleotidyltransferase activity"/>
    <property type="evidence" value="ECO:0007669"/>
    <property type="project" value="UniProtKB-ARBA"/>
</dbReference>
<dbReference type="Gene3D" id="3.90.550.10">
    <property type="entry name" value="Spore Coat Polysaccharide Biosynthesis Protein SpsA, Chain A"/>
    <property type="match status" value="1"/>
</dbReference>
<evidence type="ECO:0000313" key="3">
    <source>
        <dbReference type="Proteomes" id="UP000675379"/>
    </source>
</evidence>
<dbReference type="InterPro" id="IPR029044">
    <property type="entry name" value="Nucleotide-diphossugar_trans"/>
</dbReference>
<comment type="caution">
    <text evidence="2">The sequence shown here is derived from an EMBL/GenBank/DDBJ whole genome shotgun (WGS) entry which is preliminary data.</text>
</comment>
<protein>
    <submittedName>
        <fullName evidence="2">Nucleotidyltransferase family protein</fullName>
    </submittedName>
</protein>
<keyword evidence="3" id="KW-1185">Reference proteome</keyword>
<sequence>MRIIVMASGFSSRFGENKLLVKIEGKPMFQYVLENVSAFLKKYPEKGTGILVSSYDEILNTGKLFGLKCVENRCPENGLSESIKLGLGFPLEGGEETREAAVFLTADQPWLKQDTLEEFLLQAVETEAGFLCAINNKITGNPVSFDEKYYPELLELQGEQGGKKVMNKYLEDVAYMEIDKKELKDVDQPQDLE</sequence>
<evidence type="ECO:0000313" key="2">
    <source>
        <dbReference type="EMBL" id="MBR0576467.1"/>
    </source>
</evidence>
<dbReference type="PANTHER" id="PTHR43777">
    <property type="entry name" value="MOLYBDENUM COFACTOR CYTIDYLYLTRANSFERASE"/>
    <property type="match status" value="1"/>
</dbReference>
<name>A0A941CQN7_9CLOT</name>
<gene>
    <name evidence="2" type="ORF">KCG48_08955</name>
</gene>
<dbReference type="SUPFAM" id="SSF53448">
    <property type="entry name" value="Nucleotide-diphospho-sugar transferases"/>
    <property type="match status" value="1"/>
</dbReference>
<organism evidence="2 3">
    <name type="scientific">Proteiniclasticum sediminis</name>
    <dbReference type="NCBI Taxonomy" id="2804028"/>
    <lineage>
        <taxon>Bacteria</taxon>
        <taxon>Bacillati</taxon>
        <taxon>Bacillota</taxon>
        <taxon>Clostridia</taxon>
        <taxon>Eubacteriales</taxon>
        <taxon>Clostridiaceae</taxon>
        <taxon>Proteiniclasticum</taxon>
    </lineage>
</organism>
<accession>A0A941CQN7</accession>